<dbReference type="InterPro" id="IPR005531">
    <property type="entry name" value="Asp23"/>
</dbReference>
<dbReference type="EMBL" id="FQWY01000008">
    <property type="protein sequence ID" value="SHG65075.1"/>
    <property type="molecule type" value="Genomic_DNA"/>
</dbReference>
<gene>
    <name evidence="2" type="ORF">SAMN02745221_00670</name>
</gene>
<name>A0A1M5LJ86_9FIRM</name>
<evidence type="ECO:0000313" key="3">
    <source>
        <dbReference type="Proteomes" id="UP000242329"/>
    </source>
</evidence>
<reference evidence="3" key="1">
    <citation type="submission" date="2016-11" db="EMBL/GenBank/DDBJ databases">
        <authorList>
            <person name="Varghese N."/>
            <person name="Submissions S."/>
        </authorList>
    </citation>
    <scope>NUCLEOTIDE SEQUENCE [LARGE SCALE GENOMIC DNA]</scope>
    <source>
        <strain evidence="3">DSM 11003</strain>
    </source>
</reference>
<dbReference type="STRING" id="1123382.SAMN02745221_00670"/>
<comment type="similarity">
    <text evidence="1">Belongs to the asp23 family.</text>
</comment>
<dbReference type="OrthoDB" id="9793465at2"/>
<accession>A0A1M5LJ86</accession>
<dbReference type="Proteomes" id="UP000242329">
    <property type="component" value="Unassembled WGS sequence"/>
</dbReference>
<keyword evidence="3" id="KW-1185">Reference proteome</keyword>
<dbReference type="Pfam" id="PF03780">
    <property type="entry name" value="Asp23"/>
    <property type="match status" value="1"/>
</dbReference>
<dbReference type="AlphaFoldDB" id="A0A1M5LJ86"/>
<dbReference type="PANTHER" id="PTHR34297">
    <property type="entry name" value="HYPOTHETICAL CYTOSOLIC PROTEIN-RELATED"/>
    <property type="match status" value="1"/>
</dbReference>
<dbReference type="RefSeq" id="WP_073089986.1">
    <property type="nucleotide sequence ID" value="NZ_FQWY01000008.1"/>
</dbReference>
<organism evidence="2 3">
    <name type="scientific">Thermosyntropha lipolytica DSM 11003</name>
    <dbReference type="NCBI Taxonomy" id="1123382"/>
    <lineage>
        <taxon>Bacteria</taxon>
        <taxon>Bacillati</taxon>
        <taxon>Bacillota</taxon>
        <taxon>Clostridia</taxon>
        <taxon>Eubacteriales</taxon>
        <taxon>Syntrophomonadaceae</taxon>
        <taxon>Thermosyntropha</taxon>
    </lineage>
</organism>
<proteinExistence type="inferred from homology"/>
<evidence type="ECO:0000313" key="2">
    <source>
        <dbReference type="EMBL" id="SHG65075.1"/>
    </source>
</evidence>
<evidence type="ECO:0000256" key="1">
    <source>
        <dbReference type="ARBA" id="ARBA00005721"/>
    </source>
</evidence>
<sequence length="136" mass="14456">MENQKPEIANELGVIRIADEVVSTIAGLAASEVEGVAAMSGTWGTELVEKLGRKNYGKGIKVEVSGEETKIDIFVVVEFGYPIPQVAGNVQKEVKMAVETMTGLTVTQVNVYVAGVSMKKSANPDNNSELAADVEK</sequence>
<protein>
    <submittedName>
        <fullName evidence="2">Uncharacterized conserved protein YloU, alkaline shock protein (Asp23) family</fullName>
    </submittedName>
</protein>